<name>A0ABU9BWN3_9BURK</name>
<feature type="compositionally biased region" description="Low complexity" evidence="1">
    <location>
        <begin position="225"/>
        <end position="253"/>
    </location>
</feature>
<feature type="region of interest" description="Disordered" evidence="1">
    <location>
        <begin position="1"/>
        <end position="253"/>
    </location>
</feature>
<feature type="compositionally biased region" description="Low complexity" evidence="1">
    <location>
        <begin position="181"/>
        <end position="198"/>
    </location>
</feature>
<feature type="compositionally biased region" description="Basic and acidic residues" evidence="1">
    <location>
        <begin position="8"/>
        <end position="21"/>
    </location>
</feature>
<evidence type="ECO:0000313" key="3">
    <source>
        <dbReference type="Proteomes" id="UP001371218"/>
    </source>
</evidence>
<proteinExistence type="predicted"/>
<organism evidence="2 3">
    <name type="scientific">Ideonella lacteola</name>
    <dbReference type="NCBI Taxonomy" id="2984193"/>
    <lineage>
        <taxon>Bacteria</taxon>
        <taxon>Pseudomonadati</taxon>
        <taxon>Pseudomonadota</taxon>
        <taxon>Betaproteobacteria</taxon>
        <taxon>Burkholderiales</taxon>
        <taxon>Sphaerotilaceae</taxon>
        <taxon>Ideonella</taxon>
    </lineage>
</organism>
<comment type="caution">
    <text evidence="2">The sequence shown here is derived from an EMBL/GenBank/DDBJ whole genome shotgun (WGS) entry which is preliminary data.</text>
</comment>
<reference evidence="2 3" key="1">
    <citation type="submission" date="2024-04" db="EMBL/GenBank/DDBJ databases">
        <title>Novel species of the genus Ideonella isolated from streams.</title>
        <authorList>
            <person name="Lu H."/>
        </authorList>
    </citation>
    <scope>NUCLEOTIDE SEQUENCE [LARGE SCALE GENOMIC DNA]</scope>
    <source>
        <strain evidence="2 3">DXS29W</strain>
    </source>
</reference>
<gene>
    <name evidence="2" type="ORF">AACH06_23640</name>
</gene>
<evidence type="ECO:0000256" key="1">
    <source>
        <dbReference type="SAM" id="MobiDB-lite"/>
    </source>
</evidence>
<dbReference type="RefSeq" id="WP_341428249.1">
    <property type="nucleotide sequence ID" value="NZ_JBBUTG010000021.1"/>
</dbReference>
<keyword evidence="3" id="KW-1185">Reference proteome</keyword>
<dbReference type="EMBL" id="JBBUTG010000021">
    <property type="protein sequence ID" value="MEK8033828.1"/>
    <property type="molecule type" value="Genomic_DNA"/>
</dbReference>
<feature type="compositionally biased region" description="Low complexity" evidence="1">
    <location>
        <begin position="111"/>
        <end position="123"/>
    </location>
</feature>
<evidence type="ECO:0000313" key="2">
    <source>
        <dbReference type="EMBL" id="MEK8033828.1"/>
    </source>
</evidence>
<feature type="compositionally biased region" description="Low complexity" evidence="1">
    <location>
        <begin position="156"/>
        <end position="172"/>
    </location>
</feature>
<accession>A0ABU9BWN3</accession>
<sequence length="296" mass="31196">MRAHHLARLIERARPGDDVLQRRQPSRFESPRPAPGPAMDEIDSSTMPAAPRTWAAPSESGPTTFAPIADQPAAREARHSLGHQGQRPPQGPDRHARPEPPSPRETLRVDATLARSTPATPATPHAPPARPVHDSRHGNASAPMLASPPLSPPPLARAQAESAAPAAAAVPARQGGNADHAFAPRPQRDAAPAPQGQPTSSVRAPRTPLLQAPPMPPLRRPEPAQPARAMARAARQSPSTAAQAATPREAPAPVQVTIGRIEVRAVTAPAPPAPSRRAAPRLSLDQYLRERHGGRG</sequence>
<feature type="compositionally biased region" description="Basic and acidic residues" evidence="1">
    <location>
        <begin position="287"/>
        <end position="296"/>
    </location>
</feature>
<dbReference type="Proteomes" id="UP001371218">
    <property type="component" value="Unassembled WGS sequence"/>
</dbReference>
<protein>
    <submittedName>
        <fullName evidence="2">Uncharacterized protein</fullName>
    </submittedName>
</protein>
<feature type="region of interest" description="Disordered" evidence="1">
    <location>
        <begin position="267"/>
        <end position="296"/>
    </location>
</feature>